<proteinExistence type="predicted"/>
<keyword evidence="2" id="KW-1185">Reference proteome</keyword>
<protein>
    <submittedName>
        <fullName evidence="1">Uncharacterized protein</fullName>
    </submittedName>
</protein>
<comment type="caution">
    <text evidence="1">The sequence shown here is derived from an EMBL/GenBank/DDBJ whole genome shotgun (WGS) entry which is preliminary data.</text>
</comment>
<accession>A0AAV1S2F5</accession>
<name>A0AAV1S2F5_9ROSI</name>
<dbReference type="EMBL" id="CAWUPB010001160">
    <property type="protein sequence ID" value="CAK7343644.1"/>
    <property type="molecule type" value="Genomic_DNA"/>
</dbReference>
<evidence type="ECO:0000313" key="1">
    <source>
        <dbReference type="EMBL" id="CAK7343644.1"/>
    </source>
</evidence>
<sequence length="55" mass="6416">MKLASPSFNFNSGRLPVVCSKVYEANEQWWIKYQSPGWIANWQTSKNKNRLLALD</sequence>
<gene>
    <name evidence="1" type="ORF">DCAF_LOCUS17416</name>
</gene>
<dbReference type="Proteomes" id="UP001314170">
    <property type="component" value="Unassembled WGS sequence"/>
</dbReference>
<reference evidence="1 2" key="1">
    <citation type="submission" date="2024-01" db="EMBL/GenBank/DDBJ databases">
        <authorList>
            <person name="Waweru B."/>
        </authorList>
    </citation>
    <scope>NUCLEOTIDE SEQUENCE [LARGE SCALE GENOMIC DNA]</scope>
</reference>
<evidence type="ECO:0000313" key="2">
    <source>
        <dbReference type="Proteomes" id="UP001314170"/>
    </source>
</evidence>
<organism evidence="1 2">
    <name type="scientific">Dovyalis caffra</name>
    <dbReference type="NCBI Taxonomy" id="77055"/>
    <lineage>
        <taxon>Eukaryota</taxon>
        <taxon>Viridiplantae</taxon>
        <taxon>Streptophyta</taxon>
        <taxon>Embryophyta</taxon>
        <taxon>Tracheophyta</taxon>
        <taxon>Spermatophyta</taxon>
        <taxon>Magnoliopsida</taxon>
        <taxon>eudicotyledons</taxon>
        <taxon>Gunneridae</taxon>
        <taxon>Pentapetalae</taxon>
        <taxon>rosids</taxon>
        <taxon>fabids</taxon>
        <taxon>Malpighiales</taxon>
        <taxon>Salicaceae</taxon>
        <taxon>Flacourtieae</taxon>
        <taxon>Dovyalis</taxon>
    </lineage>
</organism>
<dbReference type="AlphaFoldDB" id="A0AAV1S2F5"/>